<dbReference type="Gene3D" id="3.40.50.300">
    <property type="entry name" value="P-loop containing nucleotide triphosphate hydrolases"/>
    <property type="match status" value="1"/>
</dbReference>
<feature type="domain" description="Phage terminase large subunit GpA ATPase" evidence="2">
    <location>
        <begin position="45"/>
        <end position="292"/>
    </location>
</feature>
<evidence type="ECO:0000259" key="2">
    <source>
        <dbReference type="Pfam" id="PF05876"/>
    </source>
</evidence>
<dbReference type="InterPro" id="IPR046454">
    <property type="entry name" value="GpA_endonuclease"/>
</dbReference>
<evidence type="ECO:0000256" key="1">
    <source>
        <dbReference type="SAM" id="MobiDB-lite"/>
    </source>
</evidence>
<name>A0A143DDU8_9PROT</name>
<accession>A0A143DDU8</accession>
<feature type="region of interest" description="Disordered" evidence="1">
    <location>
        <begin position="589"/>
        <end position="621"/>
    </location>
</feature>
<dbReference type="GO" id="GO:0004519">
    <property type="term" value="F:endonuclease activity"/>
    <property type="evidence" value="ECO:0007669"/>
    <property type="project" value="InterPro"/>
</dbReference>
<organism evidence="4 5">
    <name type="scientific">Haematospirillum jordaniae</name>
    <dbReference type="NCBI Taxonomy" id="1549855"/>
    <lineage>
        <taxon>Bacteria</taxon>
        <taxon>Pseudomonadati</taxon>
        <taxon>Pseudomonadota</taxon>
        <taxon>Alphaproteobacteria</taxon>
        <taxon>Rhodospirillales</taxon>
        <taxon>Novispirillaceae</taxon>
        <taxon>Haematospirillum</taxon>
    </lineage>
</organism>
<evidence type="ECO:0000259" key="3">
    <source>
        <dbReference type="Pfam" id="PF20454"/>
    </source>
</evidence>
<protein>
    <submittedName>
        <fullName evidence="4">Terminase</fullName>
    </submittedName>
</protein>
<keyword evidence="5" id="KW-1185">Reference proteome</keyword>
<gene>
    <name evidence="4" type="ORF">AY555_06555</name>
</gene>
<dbReference type="GeneID" id="53316815"/>
<dbReference type="KEGG" id="hjo:AY555_06555"/>
<feature type="compositionally biased region" description="Basic residues" evidence="1">
    <location>
        <begin position="608"/>
        <end position="621"/>
    </location>
</feature>
<dbReference type="HAMAP" id="MF_04144">
    <property type="entry name" value="TERL_LAMBDA"/>
    <property type="match status" value="1"/>
</dbReference>
<dbReference type="EMBL" id="CP014525">
    <property type="protein sequence ID" value="AMW34897.1"/>
    <property type="molecule type" value="Genomic_DNA"/>
</dbReference>
<dbReference type="GO" id="GO:0016887">
    <property type="term" value="F:ATP hydrolysis activity"/>
    <property type="evidence" value="ECO:0007669"/>
    <property type="project" value="InterPro"/>
</dbReference>
<dbReference type="AlphaFoldDB" id="A0A143DDU8"/>
<dbReference type="GO" id="GO:0005524">
    <property type="term" value="F:ATP binding"/>
    <property type="evidence" value="ECO:0007669"/>
    <property type="project" value="InterPro"/>
</dbReference>
<reference evidence="4 5" key="1">
    <citation type="submission" date="2016-02" db="EMBL/GenBank/DDBJ databases">
        <title>Complete Genome of H5569, the type strain of the newly described species Haematospirillium jordaniae.</title>
        <authorList>
            <person name="Nicholson A.C."/>
            <person name="Humrighouse B.W."/>
            <person name="Loparov V."/>
            <person name="McQuiston J.R."/>
        </authorList>
    </citation>
    <scope>NUCLEOTIDE SEQUENCE [LARGE SCALE GENOMIC DNA]</scope>
    <source>
        <strain evidence="4 5">H5569</strain>
    </source>
</reference>
<dbReference type="InterPro" id="IPR008866">
    <property type="entry name" value="Phage_lambda_GpA-like"/>
</dbReference>
<dbReference type="Pfam" id="PF05876">
    <property type="entry name" value="GpA_ATPase"/>
    <property type="match status" value="1"/>
</dbReference>
<dbReference type="OrthoDB" id="5181253at2"/>
<evidence type="ECO:0000313" key="4">
    <source>
        <dbReference type="EMBL" id="AMW34897.1"/>
    </source>
</evidence>
<evidence type="ECO:0000313" key="5">
    <source>
        <dbReference type="Proteomes" id="UP000076066"/>
    </source>
</evidence>
<dbReference type="InterPro" id="IPR027417">
    <property type="entry name" value="P-loop_NTPase"/>
</dbReference>
<dbReference type="Pfam" id="PF20454">
    <property type="entry name" value="GpA_nuclease"/>
    <property type="match status" value="1"/>
</dbReference>
<dbReference type="STRING" id="1549855.AY555_06555"/>
<proteinExistence type="inferred from homology"/>
<sequence>MTEGFPNPRGILAAMRRAQGYLRPPPKLKPSEWAEANIRIPIGNAVPGPLRFDNAPYQREPLDMLMDPECQRVSMKWGAQVGKTTLALCAQAYMIAQNPCSQIMMLPSQGDLATWLETKFNPMVEANKGLQALLAKPRGREGVNNQRMKSYPGGFLMFAWSGSPKTMRGRSAPFIVCDETDGYDRTSEGHPVGLLWQRAATFGDQRKLLEISTPTLKAASWIESAFIAGDCRRFLVPCPDCGHRQHLSWRGVQWNKSSDGEHLPETACYVCSECGSLWDDGRRIAAIRLGEWKAERPFRGHASYHLNELYSTFRHMRDIVRSFLDKKAAGDLQTFVNVSLAETWEEDGQQASAMDLMRRVEVFSAPVPEGGLILTAGIDMQQDRLEMEVVAWGADEESWSVDYLVLWGDPLGAAVWAELDQALNETYLHQSGAQLAISAACLDTGGGRGHTSAAYDYVRRQSGRRVFAIKGIGGFGRPLVSPPKRTRSIRGERPINLFGVGVDEAKIMIMRRLEVNTPGPGYSHFPADRSAEYFHQLTAEKLITRYVKGFPRPEWHKTRRRNEALDCRVYALAALKILNPKFHKLASRSALGSGEKAPQDSAGSGPHHTARRSRFPTRRRE</sequence>
<feature type="domain" description="Terminase large subunit GpA endonuclease" evidence="3">
    <location>
        <begin position="301"/>
        <end position="581"/>
    </location>
</feature>
<dbReference type="Proteomes" id="UP000076066">
    <property type="component" value="Chromosome"/>
</dbReference>
<dbReference type="RefSeq" id="WP_066134981.1">
    <property type="nucleotide sequence ID" value="NZ_CP014525.1"/>
</dbReference>
<dbReference type="InterPro" id="IPR046453">
    <property type="entry name" value="GpA_ATPase"/>
</dbReference>